<dbReference type="OrthoDB" id="411871at2759"/>
<keyword evidence="2" id="KW-0548">Nucleotidyltransferase</keyword>
<dbReference type="EMBL" id="REGN01000942">
    <property type="protein sequence ID" value="RNA37985.1"/>
    <property type="molecule type" value="Genomic_DNA"/>
</dbReference>
<dbReference type="SUPFAM" id="SSF56219">
    <property type="entry name" value="DNase I-like"/>
    <property type="match status" value="1"/>
</dbReference>
<feature type="domain" description="Endonuclease/exonuclease/phosphatase" evidence="1">
    <location>
        <begin position="145"/>
        <end position="232"/>
    </location>
</feature>
<evidence type="ECO:0000313" key="2">
    <source>
        <dbReference type="EMBL" id="RNA37985.1"/>
    </source>
</evidence>
<protein>
    <submittedName>
        <fullName evidence="2">RNA-directed DNA polymerase from mobile element jockey-like</fullName>
    </submittedName>
</protein>
<dbReference type="Proteomes" id="UP000276133">
    <property type="component" value="Unassembled WGS sequence"/>
</dbReference>
<reference evidence="2 3" key="1">
    <citation type="journal article" date="2018" name="Sci. Rep.">
        <title>Genomic signatures of local adaptation to the degree of environmental predictability in rotifers.</title>
        <authorList>
            <person name="Franch-Gras L."/>
            <person name="Hahn C."/>
            <person name="Garcia-Roger E.M."/>
            <person name="Carmona M.J."/>
            <person name="Serra M."/>
            <person name="Gomez A."/>
        </authorList>
    </citation>
    <scope>NUCLEOTIDE SEQUENCE [LARGE SCALE GENOMIC DNA]</scope>
    <source>
        <strain evidence="2">HYR1</strain>
    </source>
</reference>
<evidence type="ECO:0000313" key="3">
    <source>
        <dbReference type="Proteomes" id="UP000276133"/>
    </source>
</evidence>
<proteinExistence type="predicted"/>
<sequence>MSLNGFKILCPPITDIVVKPSIPYLTTMSLYTDPNEKEFTEKESKKPFVVLENENDNTFESESNSSTTECSIQIDQSSNEDAEKCPDIVLLNELKIDLSEENIYLDFNNYQFITKPRNKYGGGVAILIKEGIEFIHDFSYEEFNSELLCGDLNARTKQIGCVGENENGIMLERIINELDFSVINDKRPTFNIFNKNYFEILDLFLVSSSLIDKITDFCVLNSQDMTSDHFPIEASISMGYQLENKSAAKRFNNKKANWQLFSEILNSQIVNITESCLTIDQLNDKITEKIISASHKSIPYLSKKIYKTSLPPKIVNLIKERRK</sequence>
<dbReference type="GO" id="GO:0003964">
    <property type="term" value="F:RNA-directed DNA polymerase activity"/>
    <property type="evidence" value="ECO:0007669"/>
    <property type="project" value="UniProtKB-KW"/>
</dbReference>
<comment type="caution">
    <text evidence="2">The sequence shown here is derived from an EMBL/GenBank/DDBJ whole genome shotgun (WGS) entry which is preliminary data.</text>
</comment>
<gene>
    <name evidence="2" type="ORF">BpHYR1_053955</name>
</gene>
<dbReference type="Pfam" id="PF14529">
    <property type="entry name" value="Exo_endo_phos_2"/>
    <property type="match status" value="1"/>
</dbReference>
<keyword evidence="2" id="KW-0695">RNA-directed DNA polymerase</keyword>
<evidence type="ECO:0000259" key="1">
    <source>
        <dbReference type="Pfam" id="PF14529"/>
    </source>
</evidence>
<feature type="non-terminal residue" evidence="2">
    <location>
        <position position="323"/>
    </location>
</feature>
<dbReference type="AlphaFoldDB" id="A0A3M7SQK9"/>
<keyword evidence="2" id="KW-0808">Transferase</keyword>
<name>A0A3M7SQK9_BRAPC</name>
<dbReference type="InterPro" id="IPR005135">
    <property type="entry name" value="Endo/exonuclease/phosphatase"/>
</dbReference>
<accession>A0A3M7SQK9</accession>
<keyword evidence="3" id="KW-1185">Reference proteome</keyword>
<dbReference type="Gene3D" id="3.60.10.10">
    <property type="entry name" value="Endonuclease/exonuclease/phosphatase"/>
    <property type="match status" value="1"/>
</dbReference>
<organism evidence="2 3">
    <name type="scientific">Brachionus plicatilis</name>
    <name type="common">Marine rotifer</name>
    <name type="synonym">Brachionus muelleri</name>
    <dbReference type="NCBI Taxonomy" id="10195"/>
    <lineage>
        <taxon>Eukaryota</taxon>
        <taxon>Metazoa</taxon>
        <taxon>Spiralia</taxon>
        <taxon>Gnathifera</taxon>
        <taxon>Rotifera</taxon>
        <taxon>Eurotatoria</taxon>
        <taxon>Monogononta</taxon>
        <taxon>Pseudotrocha</taxon>
        <taxon>Ploima</taxon>
        <taxon>Brachionidae</taxon>
        <taxon>Brachionus</taxon>
    </lineage>
</organism>
<dbReference type="InterPro" id="IPR036691">
    <property type="entry name" value="Endo/exonu/phosph_ase_sf"/>
</dbReference>